<proteinExistence type="predicted"/>
<gene>
    <name evidence="1" type="ORF">POCULU_LOCUS9086</name>
</gene>
<evidence type="ECO:0000313" key="1">
    <source>
        <dbReference type="EMBL" id="CAG8634630.1"/>
    </source>
</evidence>
<protein>
    <submittedName>
        <fullName evidence="1">3732_t:CDS:1</fullName>
    </submittedName>
</protein>
<comment type="caution">
    <text evidence="1">The sequence shown here is derived from an EMBL/GenBank/DDBJ whole genome shotgun (WGS) entry which is preliminary data.</text>
</comment>
<reference evidence="1" key="1">
    <citation type="submission" date="2021-06" db="EMBL/GenBank/DDBJ databases">
        <authorList>
            <person name="Kallberg Y."/>
            <person name="Tangrot J."/>
            <person name="Rosling A."/>
        </authorList>
    </citation>
    <scope>NUCLEOTIDE SEQUENCE</scope>
    <source>
        <strain evidence="1">IA702</strain>
    </source>
</reference>
<name>A0A9N9DB12_9GLOM</name>
<organism evidence="1 2">
    <name type="scientific">Paraglomus occultum</name>
    <dbReference type="NCBI Taxonomy" id="144539"/>
    <lineage>
        <taxon>Eukaryota</taxon>
        <taxon>Fungi</taxon>
        <taxon>Fungi incertae sedis</taxon>
        <taxon>Mucoromycota</taxon>
        <taxon>Glomeromycotina</taxon>
        <taxon>Glomeromycetes</taxon>
        <taxon>Paraglomerales</taxon>
        <taxon>Paraglomeraceae</taxon>
        <taxon>Paraglomus</taxon>
    </lineage>
</organism>
<sequence length="87" mass="9737">NGAVMIIELPIGGHKGTSRKFSYMFMDAFCNVPPQDGVNDLGAKSLYTNLQINEYEELACLVPQHLLNPQNPAQYNTPCDHEVCYFT</sequence>
<feature type="non-terminal residue" evidence="1">
    <location>
        <position position="1"/>
    </location>
</feature>
<evidence type="ECO:0000313" key="2">
    <source>
        <dbReference type="Proteomes" id="UP000789572"/>
    </source>
</evidence>
<dbReference type="EMBL" id="CAJVPJ010003088">
    <property type="protein sequence ID" value="CAG8634630.1"/>
    <property type="molecule type" value="Genomic_DNA"/>
</dbReference>
<accession>A0A9N9DB12</accession>
<dbReference type="Proteomes" id="UP000789572">
    <property type="component" value="Unassembled WGS sequence"/>
</dbReference>
<keyword evidence="2" id="KW-1185">Reference proteome</keyword>
<dbReference type="AlphaFoldDB" id="A0A9N9DB12"/>